<dbReference type="Pfam" id="PF02537">
    <property type="entry name" value="CRCB"/>
    <property type="match status" value="1"/>
</dbReference>
<keyword evidence="4 10" id="KW-1133">Transmembrane helix</keyword>
<evidence type="ECO:0000256" key="1">
    <source>
        <dbReference type="ARBA" id="ARBA00004651"/>
    </source>
</evidence>
<keyword evidence="2 10" id="KW-1003">Cell membrane</keyword>
<keyword evidence="10" id="KW-0915">Sodium</keyword>
<keyword evidence="10" id="KW-0406">Ion transport</keyword>
<comment type="function">
    <text evidence="9 10">Fluoride-specific ion channel. Important for reducing fluoride concentration in the cell, thus reducing its toxicity.</text>
</comment>
<dbReference type="RefSeq" id="WP_187224690.1">
    <property type="nucleotide sequence ID" value="NZ_JABVED010000036.1"/>
</dbReference>
<dbReference type="EMBL" id="JABVED010000036">
    <property type="protein sequence ID" value="MBC6451619.1"/>
    <property type="molecule type" value="Genomic_DNA"/>
</dbReference>
<keyword evidence="3 10" id="KW-0812">Transmembrane</keyword>
<feature type="transmembrane region" description="Helical" evidence="10">
    <location>
        <begin position="38"/>
        <end position="61"/>
    </location>
</feature>
<reference evidence="11 12" key="1">
    <citation type="submission" date="2020-06" db="EMBL/GenBank/DDBJ databases">
        <title>Actinokineospora xiongansis sp. nov., isolated from soil of Baiyangdian.</title>
        <authorList>
            <person name="Zhang X."/>
        </authorList>
    </citation>
    <scope>NUCLEOTIDE SEQUENCE [LARGE SCALE GENOMIC DNA]</scope>
    <source>
        <strain evidence="11 12">HBU206404</strain>
    </source>
</reference>
<feature type="transmembrane region" description="Helical" evidence="10">
    <location>
        <begin position="102"/>
        <end position="127"/>
    </location>
</feature>
<feature type="binding site" evidence="10">
    <location>
        <position position="81"/>
    </location>
    <ligand>
        <name>Na(+)</name>
        <dbReference type="ChEBI" id="CHEBI:29101"/>
        <note>structural</note>
    </ligand>
</feature>
<proteinExistence type="inferred from homology"/>
<feature type="binding site" evidence="10">
    <location>
        <position position="84"/>
    </location>
    <ligand>
        <name>Na(+)</name>
        <dbReference type="ChEBI" id="CHEBI:29101"/>
        <note>structural</note>
    </ligand>
</feature>
<gene>
    <name evidence="10 11" type="primary">crcB</name>
    <name evidence="10" type="synonym">fluC</name>
    <name evidence="11" type="ORF">GPZ80_31190</name>
</gene>
<organism evidence="11 12">
    <name type="scientific">Actinokineospora xionganensis</name>
    <dbReference type="NCBI Taxonomy" id="2684470"/>
    <lineage>
        <taxon>Bacteria</taxon>
        <taxon>Bacillati</taxon>
        <taxon>Actinomycetota</taxon>
        <taxon>Actinomycetes</taxon>
        <taxon>Pseudonocardiales</taxon>
        <taxon>Pseudonocardiaceae</taxon>
        <taxon>Actinokineospora</taxon>
    </lineage>
</organism>
<dbReference type="Proteomes" id="UP000734823">
    <property type="component" value="Unassembled WGS sequence"/>
</dbReference>
<feature type="transmembrane region" description="Helical" evidence="10">
    <location>
        <begin position="73"/>
        <end position="90"/>
    </location>
</feature>
<evidence type="ECO:0000313" key="12">
    <source>
        <dbReference type="Proteomes" id="UP000734823"/>
    </source>
</evidence>
<sequence length="131" mass="13322">MAADIAAKTTLAVVALGGAVGALARFMLVSAFPGKASGFPVGTLLVNSAGCLLIGALMVAVTELRNIHALARPFLGVGVLGGFTTFSAYAEEVRALLAPDTLIFAMSYLLGTVLCALVAVAAGMRLARWLL</sequence>
<accession>A0ABR7LFX2</accession>
<evidence type="ECO:0000256" key="4">
    <source>
        <dbReference type="ARBA" id="ARBA00022989"/>
    </source>
</evidence>
<protein>
    <recommendedName>
        <fullName evidence="10">Fluoride-specific ion channel FluC</fullName>
    </recommendedName>
</protein>
<keyword evidence="10" id="KW-0813">Transport</keyword>
<dbReference type="HAMAP" id="MF_00454">
    <property type="entry name" value="FluC"/>
    <property type="match status" value="1"/>
</dbReference>
<evidence type="ECO:0000256" key="5">
    <source>
        <dbReference type="ARBA" id="ARBA00023136"/>
    </source>
</evidence>
<feature type="transmembrane region" description="Helical" evidence="10">
    <location>
        <begin position="12"/>
        <end position="32"/>
    </location>
</feature>
<evidence type="ECO:0000256" key="7">
    <source>
        <dbReference type="ARBA" id="ARBA00035120"/>
    </source>
</evidence>
<evidence type="ECO:0000256" key="6">
    <source>
        <dbReference type="ARBA" id="ARBA00023303"/>
    </source>
</evidence>
<dbReference type="PANTHER" id="PTHR28259:SF1">
    <property type="entry name" value="FLUORIDE EXPORT PROTEIN 1-RELATED"/>
    <property type="match status" value="1"/>
</dbReference>
<evidence type="ECO:0000313" key="11">
    <source>
        <dbReference type="EMBL" id="MBC6451619.1"/>
    </source>
</evidence>
<evidence type="ECO:0000256" key="8">
    <source>
        <dbReference type="ARBA" id="ARBA00035585"/>
    </source>
</evidence>
<evidence type="ECO:0000256" key="10">
    <source>
        <dbReference type="HAMAP-Rule" id="MF_00454"/>
    </source>
</evidence>
<comment type="similarity">
    <text evidence="7 10">Belongs to the fluoride channel Fluc/FEX (TC 1.A.43) family.</text>
</comment>
<keyword evidence="12" id="KW-1185">Reference proteome</keyword>
<dbReference type="InterPro" id="IPR003691">
    <property type="entry name" value="FluC"/>
</dbReference>
<keyword evidence="5 10" id="KW-0472">Membrane</keyword>
<comment type="subcellular location">
    <subcellularLocation>
        <location evidence="1 10">Cell membrane</location>
        <topology evidence="1 10">Multi-pass membrane protein</topology>
    </subcellularLocation>
</comment>
<dbReference type="NCBIfam" id="TIGR00494">
    <property type="entry name" value="crcB"/>
    <property type="match status" value="1"/>
</dbReference>
<evidence type="ECO:0000256" key="9">
    <source>
        <dbReference type="ARBA" id="ARBA00049940"/>
    </source>
</evidence>
<comment type="catalytic activity">
    <reaction evidence="8">
        <text>fluoride(in) = fluoride(out)</text>
        <dbReference type="Rhea" id="RHEA:76159"/>
        <dbReference type="ChEBI" id="CHEBI:17051"/>
    </reaction>
    <physiologicalReaction direction="left-to-right" evidence="8">
        <dbReference type="Rhea" id="RHEA:76160"/>
    </physiologicalReaction>
</comment>
<evidence type="ECO:0000256" key="3">
    <source>
        <dbReference type="ARBA" id="ARBA00022692"/>
    </source>
</evidence>
<name>A0ABR7LFX2_9PSEU</name>
<comment type="caution">
    <text evidence="11">The sequence shown here is derived from an EMBL/GenBank/DDBJ whole genome shotgun (WGS) entry which is preliminary data.</text>
</comment>
<comment type="activity regulation">
    <text evidence="10">Na(+) is not transported, but it plays an essential structural role and its presence is essential for fluoride channel function.</text>
</comment>
<keyword evidence="6 10" id="KW-0407">Ion channel</keyword>
<evidence type="ECO:0000256" key="2">
    <source>
        <dbReference type="ARBA" id="ARBA00022475"/>
    </source>
</evidence>
<dbReference type="PANTHER" id="PTHR28259">
    <property type="entry name" value="FLUORIDE EXPORT PROTEIN 1-RELATED"/>
    <property type="match status" value="1"/>
</dbReference>
<keyword evidence="10" id="KW-0479">Metal-binding</keyword>